<dbReference type="EMBL" id="CP045725">
    <property type="protein sequence ID" value="QGF24154.1"/>
    <property type="molecule type" value="Genomic_DNA"/>
</dbReference>
<evidence type="ECO:0000313" key="7">
    <source>
        <dbReference type="EMBL" id="QGF24154.1"/>
    </source>
</evidence>
<protein>
    <recommendedName>
        <fullName evidence="4">Aminotransferase</fullName>
        <ecNumber evidence="4">2.6.1.-</ecNumber>
    </recommendedName>
</protein>
<dbReference type="InterPro" id="IPR015424">
    <property type="entry name" value="PyrdxlP-dep_Trfase"/>
</dbReference>
<dbReference type="NCBIfam" id="TIGR03539">
    <property type="entry name" value="DapC_actino"/>
    <property type="match status" value="1"/>
</dbReference>
<dbReference type="InterPro" id="IPR015421">
    <property type="entry name" value="PyrdxlP-dep_Trfase_major"/>
</dbReference>
<evidence type="ECO:0000256" key="2">
    <source>
        <dbReference type="ARBA" id="ARBA00022576"/>
    </source>
</evidence>
<reference evidence="7 8" key="1">
    <citation type="submission" date="2019-10" db="EMBL/GenBank/DDBJ databases">
        <title>Genomic analysis of Raineyella sp. CBA3103.</title>
        <authorList>
            <person name="Roh S.W."/>
        </authorList>
    </citation>
    <scope>NUCLEOTIDE SEQUENCE [LARGE SCALE GENOMIC DNA]</scope>
    <source>
        <strain evidence="7 8">CBA3103</strain>
    </source>
</reference>
<comment type="cofactor">
    <cofactor evidence="1 4">
        <name>pyridoxal 5'-phosphate</name>
        <dbReference type="ChEBI" id="CHEBI:597326"/>
    </cofactor>
</comment>
<name>A0A5Q2FF73_9ACTN</name>
<feature type="compositionally biased region" description="Polar residues" evidence="5">
    <location>
        <begin position="1"/>
        <end position="12"/>
    </location>
</feature>
<dbReference type="InterPro" id="IPR004838">
    <property type="entry name" value="NHTrfase_class1_PyrdxlP-BS"/>
</dbReference>
<dbReference type="PANTHER" id="PTHR42832">
    <property type="entry name" value="AMINO ACID AMINOTRANSFERASE"/>
    <property type="match status" value="1"/>
</dbReference>
<dbReference type="KEGG" id="rain:Rai3103_11245"/>
<dbReference type="InterPro" id="IPR015422">
    <property type="entry name" value="PyrdxlP-dep_Trfase_small"/>
</dbReference>
<evidence type="ECO:0000259" key="6">
    <source>
        <dbReference type="Pfam" id="PF00155"/>
    </source>
</evidence>
<feature type="domain" description="Aminotransferase class I/classII large" evidence="6">
    <location>
        <begin position="51"/>
        <end position="386"/>
    </location>
</feature>
<dbReference type="Pfam" id="PF00155">
    <property type="entry name" value="Aminotran_1_2"/>
    <property type="match status" value="1"/>
</dbReference>
<dbReference type="CDD" id="cd00609">
    <property type="entry name" value="AAT_like"/>
    <property type="match status" value="1"/>
</dbReference>
<evidence type="ECO:0000313" key="8">
    <source>
        <dbReference type="Proteomes" id="UP000386847"/>
    </source>
</evidence>
<comment type="similarity">
    <text evidence="4">Belongs to the class-I pyridoxal-phosphate-dependent aminotransferase family.</text>
</comment>
<dbReference type="PANTHER" id="PTHR42832:SF3">
    <property type="entry name" value="L-GLUTAMINE--4-(METHYLSULFANYL)-2-OXOBUTANOATE AMINOTRANSFERASE"/>
    <property type="match status" value="1"/>
</dbReference>
<feature type="region of interest" description="Disordered" evidence="5">
    <location>
        <begin position="1"/>
        <end position="20"/>
    </location>
</feature>
<keyword evidence="8" id="KW-1185">Reference proteome</keyword>
<dbReference type="InterPro" id="IPR050881">
    <property type="entry name" value="LL-DAP_aminotransferase"/>
</dbReference>
<dbReference type="RefSeq" id="WP_153572683.1">
    <property type="nucleotide sequence ID" value="NZ_CP045725.1"/>
</dbReference>
<dbReference type="AlphaFoldDB" id="A0A5Q2FF73"/>
<dbReference type="Proteomes" id="UP000386847">
    <property type="component" value="Chromosome"/>
</dbReference>
<keyword evidence="3 4" id="KW-0808">Transferase</keyword>
<evidence type="ECO:0000256" key="3">
    <source>
        <dbReference type="ARBA" id="ARBA00022679"/>
    </source>
</evidence>
<dbReference type="EC" id="2.6.1.-" evidence="4"/>
<evidence type="ECO:0000256" key="1">
    <source>
        <dbReference type="ARBA" id="ARBA00001933"/>
    </source>
</evidence>
<dbReference type="PROSITE" id="PS00105">
    <property type="entry name" value="AA_TRANSFER_CLASS_1"/>
    <property type="match status" value="1"/>
</dbReference>
<dbReference type="GO" id="GO:0030170">
    <property type="term" value="F:pyridoxal phosphate binding"/>
    <property type="evidence" value="ECO:0007669"/>
    <property type="project" value="InterPro"/>
</dbReference>
<evidence type="ECO:0000256" key="4">
    <source>
        <dbReference type="RuleBase" id="RU000481"/>
    </source>
</evidence>
<dbReference type="SUPFAM" id="SSF53383">
    <property type="entry name" value="PLP-dependent transferases"/>
    <property type="match status" value="1"/>
</dbReference>
<organism evidence="7 8">
    <name type="scientific">Raineyella fluvialis</name>
    <dbReference type="NCBI Taxonomy" id="2662261"/>
    <lineage>
        <taxon>Bacteria</taxon>
        <taxon>Bacillati</taxon>
        <taxon>Actinomycetota</taxon>
        <taxon>Actinomycetes</taxon>
        <taxon>Propionibacteriales</taxon>
        <taxon>Propionibacteriaceae</taxon>
        <taxon>Raineyella</taxon>
    </lineage>
</organism>
<dbReference type="InterPro" id="IPR004839">
    <property type="entry name" value="Aminotransferase_I/II_large"/>
</dbReference>
<proteinExistence type="inferred from homology"/>
<evidence type="ECO:0000256" key="5">
    <source>
        <dbReference type="SAM" id="MobiDB-lite"/>
    </source>
</evidence>
<keyword evidence="2 4" id="KW-0032">Aminotransferase</keyword>
<accession>A0A5Q2FF73</accession>
<sequence length="390" mass="41446">MTSRPSPASTFTPEGRAGGRRRVADILPDFPWDTIAGAKATAASHPGGLCDLSVGTPVDPTPELARRVLADAADAHGYPTTMGTHALRDAIVAYLSDRWGAVGLGHRGVLPVIGTKELVAWLPLQLGLGPADTIVVPAVAYPTYAVGALLAGARVVPATDLESLRATLGDVRPSLVWINSPANPTGEILEDSALRAWVDYARAAGAVLASDECYGEFAWDAEPRSVLHPSICGEDHTGLLAVHSLSKRSNLAGYRAGFIAGDQGIVQDLLELRKHAGMMMPGPVQAVMAALLGDDEHVRVQRERYRARREVLRPALEAAGFRIDHSAGSLYLWATRDEDCRTTLDRLAALGILAAPGDFYGEAGARHVRVALTATDERIAEAARRLTEQA</sequence>
<dbReference type="InterPro" id="IPR019880">
    <property type="entry name" value="OxyQ"/>
</dbReference>
<dbReference type="Gene3D" id="3.40.640.10">
    <property type="entry name" value="Type I PLP-dependent aspartate aminotransferase-like (Major domain)"/>
    <property type="match status" value="1"/>
</dbReference>
<gene>
    <name evidence="7" type="primary">dapC</name>
    <name evidence="7" type="ORF">Rai3103_11245</name>
</gene>
<dbReference type="GO" id="GO:0008483">
    <property type="term" value="F:transaminase activity"/>
    <property type="evidence" value="ECO:0007669"/>
    <property type="project" value="UniProtKB-KW"/>
</dbReference>
<dbReference type="Gene3D" id="3.90.1150.10">
    <property type="entry name" value="Aspartate Aminotransferase, domain 1"/>
    <property type="match status" value="1"/>
</dbReference>